<accession>A0A1B8HUP6</accession>
<evidence type="ECO:0000313" key="2">
    <source>
        <dbReference type="Proteomes" id="UP000092377"/>
    </source>
</evidence>
<organism evidence="1 2">
    <name type="scientific">Morganella psychrotolerans</name>
    <dbReference type="NCBI Taxonomy" id="368603"/>
    <lineage>
        <taxon>Bacteria</taxon>
        <taxon>Pseudomonadati</taxon>
        <taxon>Pseudomonadota</taxon>
        <taxon>Gammaproteobacteria</taxon>
        <taxon>Enterobacterales</taxon>
        <taxon>Morganellaceae</taxon>
        <taxon>Morganella</taxon>
    </lineage>
</organism>
<keyword evidence="2" id="KW-1185">Reference proteome</keyword>
<proteinExistence type="predicted"/>
<protein>
    <submittedName>
        <fullName evidence="1">Uncharacterized protein</fullName>
    </submittedName>
</protein>
<dbReference type="Proteomes" id="UP000092377">
    <property type="component" value="Unassembled WGS sequence"/>
</dbReference>
<reference evidence="2" key="1">
    <citation type="submission" date="2016-06" db="EMBL/GenBank/DDBJ databases">
        <authorList>
            <person name="Butler K."/>
        </authorList>
    </citation>
    <scope>NUCLEOTIDE SEQUENCE [LARGE SCALE GENOMIC DNA]</scope>
    <source>
        <strain evidence="2">GCSL-Mp20</strain>
    </source>
</reference>
<name>A0A1B8HUP6_9GAMM</name>
<dbReference type="AlphaFoldDB" id="A0A1B8HUP6"/>
<sequence>MITIYTLTEFTPKENAPVNKPGHFLIIGGIYPTSFKMQEGGKGKQTGHIHQYVTRLVDRSQHTCSLNE</sequence>
<gene>
    <name evidence="1" type="ORF">AYY18_01810</name>
</gene>
<evidence type="ECO:0000313" key="1">
    <source>
        <dbReference type="EMBL" id="OBU13495.1"/>
    </source>
</evidence>
<comment type="caution">
    <text evidence="1">The sequence shown here is derived from an EMBL/GenBank/DDBJ whole genome shotgun (WGS) entry which is preliminary data.</text>
</comment>
<dbReference type="EMBL" id="LZEY01000001">
    <property type="protein sequence ID" value="OBU13495.1"/>
    <property type="molecule type" value="Genomic_DNA"/>
</dbReference>